<evidence type="ECO:0000313" key="3">
    <source>
        <dbReference type="Proteomes" id="UP001374893"/>
    </source>
</evidence>
<accession>A0ABM7RAL5</accession>
<dbReference type="EMBL" id="AP024702">
    <property type="protein sequence ID" value="BCX48479.1"/>
    <property type="molecule type" value="Genomic_DNA"/>
</dbReference>
<keyword evidence="1" id="KW-1133">Transmembrane helix</keyword>
<feature type="transmembrane region" description="Helical" evidence="1">
    <location>
        <begin position="6"/>
        <end position="27"/>
    </location>
</feature>
<evidence type="ECO:0000313" key="2">
    <source>
        <dbReference type="EMBL" id="BCX48479.1"/>
    </source>
</evidence>
<proteinExistence type="predicted"/>
<reference evidence="2 3" key="1">
    <citation type="submission" date="2021-06" db="EMBL/GenBank/DDBJ databases">
        <title>Complete genome of Haloferula helveola possessing various polysaccharide degrading enzymes.</title>
        <authorList>
            <person name="Takami H."/>
            <person name="Huang C."/>
            <person name="Hamasaki K."/>
        </authorList>
    </citation>
    <scope>NUCLEOTIDE SEQUENCE [LARGE SCALE GENOMIC DNA]</scope>
    <source>
        <strain evidence="2 3">CN-1</strain>
    </source>
</reference>
<keyword evidence="3" id="KW-1185">Reference proteome</keyword>
<keyword evidence="1" id="KW-0812">Transmembrane</keyword>
<protein>
    <submittedName>
        <fullName evidence="2">Uncharacterized protein</fullName>
    </submittedName>
</protein>
<name>A0ABM7RAL5_9BACT</name>
<dbReference type="RefSeq" id="WP_338684731.1">
    <property type="nucleotide sequence ID" value="NZ_AP024702.1"/>
</dbReference>
<gene>
    <name evidence="2" type="ORF">HAHE_23870</name>
</gene>
<feature type="transmembrane region" description="Helical" evidence="1">
    <location>
        <begin position="34"/>
        <end position="59"/>
    </location>
</feature>
<sequence length="134" mass="14265">MRSLFFGSGMLIALPILVAQWIGVIAVGKIRRGGAFWCMLAGTILSSIGMVAMLTFSILMTGRASAGLGGLGMEWWSSVIPIMSACSTFGSLLFAIGFAIHALSVRRMHERISELESVIGAQQDQLGRLESGQS</sequence>
<feature type="transmembrane region" description="Helical" evidence="1">
    <location>
        <begin position="79"/>
        <end position="103"/>
    </location>
</feature>
<organism evidence="2 3">
    <name type="scientific">Haloferula helveola</name>
    <dbReference type="NCBI Taxonomy" id="490095"/>
    <lineage>
        <taxon>Bacteria</taxon>
        <taxon>Pseudomonadati</taxon>
        <taxon>Verrucomicrobiota</taxon>
        <taxon>Verrucomicrobiia</taxon>
        <taxon>Verrucomicrobiales</taxon>
        <taxon>Verrucomicrobiaceae</taxon>
        <taxon>Haloferula</taxon>
    </lineage>
</organism>
<dbReference type="Proteomes" id="UP001374893">
    <property type="component" value="Chromosome"/>
</dbReference>
<evidence type="ECO:0000256" key="1">
    <source>
        <dbReference type="SAM" id="Phobius"/>
    </source>
</evidence>
<keyword evidence="1" id="KW-0472">Membrane</keyword>